<dbReference type="CDD" id="cd01646">
    <property type="entry name" value="RT_Bac_retron_I"/>
    <property type="match status" value="1"/>
</dbReference>
<evidence type="ECO:0000256" key="2">
    <source>
        <dbReference type="SAM" id="Coils"/>
    </source>
</evidence>
<reference evidence="4 5" key="1">
    <citation type="submission" date="2020-12" db="EMBL/GenBank/DDBJ databases">
        <title>Whole genome sequences of gut porcine anaerobes.</title>
        <authorList>
            <person name="Kubasova T."/>
            <person name="Jahodarova E."/>
            <person name="Rychlik I."/>
        </authorList>
    </citation>
    <scope>NUCLEOTIDE SEQUENCE [LARGE SCALE GENOMIC DNA]</scope>
    <source>
        <strain evidence="4 5">An925</strain>
    </source>
</reference>
<protein>
    <submittedName>
        <fullName evidence="4">RNA-directed DNA polymerase</fullName>
    </submittedName>
</protein>
<dbReference type="InterPro" id="IPR000477">
    <property type="entry name" value="RT_dom"/>
</dbReference>
<evidence type="ECO:0000313" key="4">
    <source>
        <dbReference type="EMBL" id="MCF2564178.1"/>
    </source>
</evidence>
<dbReference type="PROSITE" id="PS50878">
    <property type="entry name" value="RT_POL"/>
    <property type="match status" value="1"/>
</dbReference>
<dbReference type="GO" id="GO:0003964">
    <property type="term" value="F:RNA-directed DNA polymerase activity"/>
    <property type="evidence" value="ECO:0007669"/>
    <property type="project" value="UniProtKB-KW"/>
</dbReference>
<dbReference type="Pfam" id="PF00078">
    <property type="entry name" value="RVT_1"/>
    <property type="match status" value="1"/>
</dbReference>
<dbReference type="RefSeq" id="WP_301638293.1">
    <property type="nucleotide sequence ID" value="NZ_JADYTN010000018.1"/>
</dbReference>
<dbReference type="Proteomes" id="UP001200470">
    <property type="component" value="Unassembled WGS sequence"/>
</dbReference>
<sequence>MFDQTFSAANFEAIFEIELRKGLVDFNQMPQEYREAATNVKAVRAELALLRKKKKTTWSQTEKEDYAFWCEELKIRLADKEDALKKDMEALSVAANMSGFGFQLRPHMYGGKQYFEVDKADRVQHFAMKCLQRNLVKAFGVEMVNRHTVMANLKLMLNNNLPIYIIRTDIQHFFESISQERLVSLIERNSILSNKSKGLIKNIMAGYEEIKNKRLVAAGKGVPRGIGISSALSEIYLGELDKMIKGRKEVIFYVRYVDDIFMIMSGMPYGFTLASYYQDLENEFHKYGLDLQPVGNGKCQLLDYYKPVNGRPHDESLTYLGYCLYLNKDAKNCRTTKFGMSDERKRRFKSRVDNVFDRFKLELKYDIRQAKRDLKDGLNLITGNIRLSKAKEGVKVGFYYNNDLLDVEQDFMDLEDYLHSKHIRVPANLFADPADERAFVKKRRDFIQSIRLKERWTEKKTFDIGVSRLKEIRKWL</sequence>
<keyword evidence="4" id="KW-0548">Nucleotidyltransferase</keyword>
<keyword evidence="4" id="KW-0808">Transferase</keyword>
<dbReference type="PANTHER" id="PTHR34047:SF8">
    <property type="entry name" value="PROTEIN YKFC"/>
    <property type="match status" value="1"/>
</dbReference>
<keyword evidence="5" id="KW-1185">Reference proteome</keyword>
<keyword evidence="4" id="KW-0695">RNA-directed DNA polymerase</keyword>
<accession>A0ABS9CGK7</accession>
<feature type="coiled-coil region" evidence="2">
    <location>
        <begin position="33"/>
        <end position="90"/>
    </location>
</feature>
<evidence type="ECO:0000313" key="5">
    <source>
        <dbReference type="Proteomes" id="UP001200470"/>
    </source>
</evidence>
<dbReference type="NCBIfam" id="NF041747">
    <property type="entry name" value="Drt3a"/>
    <property type="match status" value="1"/>
</dbReference>
<name>A0ABS9CGK7_9BACT</name>
<keyword evidence="2" id="KW-0175">Coiled coil</keyword>
<feature type="domain" description="Reverse transcriptase" evidence="3">
    <location>
        <begin position="1"/>
        <end position="324"/>
    </location>
</feature>
<gene>
    <name evidence="4" type="ORF">I6E12_08645</name>
</gene>
<comment type="caution">
    <text evidence="4">The sequence shown here is derived from an EMBL/GenBank/DDBJ whole genome shotgun (WGS) entry which is preliminary data.</text>
</comment>
<dbReference type="EMBL" id="JADYTN010000018">
    <property type="protein sequence ID" value="MCF2564178.1"/>
    <property type="molecule type" value="Genomic_DNA"/>
</dbReference>
<dbReference type="InterPro" id="IPR051083">
    <property type="entry name" value="GrpII_Intron_Splice-Mob/Def"/>
</dbReference>
<organism evidence="4 5">
    <name type="scientific">Xylanibacter brevis</name>
    <dbReference type="NCBI Taxonomy" id="83231"/>
    <lineage>
        <taxon>Bacteria</taxon>
        <taxon>Pseudomonadati</taxon>
        <taxon>Bacteroidota</taxon>
        <taxon>Bacteroidia</taxon>
        <taxon>Bacteroidales</taxon>
        <taxon>Prevotellaceae</taxon>
        <taxon>Xylanibacter</taxon>
    </lineage>
</organism>
<evidence type="ECO:0000259" key="3">
    <source>
        <dbReference type="PROSITE" id="PS50878"/>
    </source>
</evidence>
<evidence type="ECO:0000256" key="1">
    <source>
        <dbReference type="ARBA" id="ARBA00034120"/>
    </source>
</evidence>
<proteinExistence type="inferred from homology"/>
<dbReference type="PANTHER" id="PTHR34047">
    <property type="entry name" value="NUCLEAR INTRON MATURASE 1, MITOCHONDRIAL-RELATED"/>
    <property type="match status" value="1"/>
</dbReference>
<comment type="similarity">
    <text evidence="1">Belongs to the bacterial reverse transcriptase family.</text>
</comment>